<evidence type="ECO:0000313" key="1">
    <source>
        <dbReference type="EMBL" id="MPN60855.1"/>
    </source>
</evidence>
<comment type="caution">
    <text evidence="1">The sequence shown here is derived from an EMBL/GenBank/DDBJ whole genome shotgun (WGS) entry which is preliminary data.</text>
</comment>
<organism evidence="1">
    <name type="scientific">bioreactor metagenome</name>
    <dbReference type="NCBI Taxonomy" id="1076179"/>
    <lineage>
        <taxon>unclassified sequences</taxon>
        <taxon>metagenomes</taxon>
        <taxon>ecological metagenomes</taxon>
    </lineage>
</organism>
<protein>
    <submittedName>
        <fullName evidence="1">Uncharacterized protein</fullName>
    </submittedName>
</protein>
<dbReference type="EMBL" id="VSSQ01136638">
    <property type="protein sequence ID" value="MPN60855.1"/>
    <property type="molecule type" value="Genomic_DNA"/>
</dbReference>
<reference evidence="1" key="1">
    <citation type="submission" date="2019-08" db="EMBL/GenBank/DDBJ databases">
        <authorList>
            <person name="Kucharzyk K."/>
            <person name="Murdoch R.W."/>
            <person name="Higgins S."/>
            <person name="Loffler F."/>
        </authorList>
    </citation>
    <scope>NUCLEOTIDE SEQUENCE</scope>
</reference>
<name>A0A645JB02_9ZZZZ</name>
<gene>
    <name evidence="1" type="ORF">SDC9_208588</name>
</gene>
<accession>A0A645JB02</accession>
<sequence length="63" mass="7229">MKSVGLHFLGHVDHFRIKDGSDQLQIGLFSVFEEEVEHQLKITLEFVPHRKRSIGEQALDGTQ</sequence>
<dbReference type="AlphaFoldDB" id="A0A645JB02"/>
<proteinExistence type="predicted"/>